<reference evidence="3" key="1">
    <citation type="submission" date="2024-06" db="EMBL/GenBank/DDBJ databases">
        <title>Multi-omics analyses provide insights into the biosynthesis of the anticancer antibiotic pleurotin in Hohenbuehelia grisea.</title>
        <authorList>
            <person name="Weaver J.A."/>
            <person name="Alberti F."/>
        </authorList>
    </citation>
    <scope>NUCLEOTIDE SEQUENCE [LARGE SCALE GENOMIC DNA]</scope>
    <source>
        <strain evidence="3">T-177</strain>
    </source>
</reference>
<feature type="region of interest" description="Disordered" evidence="1">
    <location>
        <begin position="210"/>
        <end position="302"/>
    </location>
</feature>
<comment type="caution">
    <text evidence="2">The sequence shown here is derived from an EMBL/GenBank/DDBJ whole genome shotgun (WGS) entry which is preliminary data.</text>
</comment>
<keyword evidence="3" id="KW-1185">Reference proteome</keyword>
<accession>A0ABR3JF36</accession>
<feature type="compositionally biased region" description="Basic and acidic residues" evidence="1">
    <location>
        <begin position="210"/>
        <end position="220"/>
    </location>
</feature>
<dbReference type="EMBL" id="JASNQZ010000008">
    <property type="protein sequence ID" value="KAL0954282.1"/>
    <property type="molecule type" value="Genomic_DNA"/>
</dbReference>
<evidence type="ECO:0000313" key="2">
    <source>
        <dbReference type="EMBL" id="KAL0954282.1"/>
    </source>
</evidence>
<sequence>MLNSGGPLTKQQADFMVRLALAIKLASQGTREAPWYGAYCEVLQFFLALVITTVDGRHVTVIFPQFPIPSNVDLCKDDDEIADDVALPPSPTLGKGKNKNPAQPLCILGSRDPKISHRIPDFARKRFFLPLCGEDASAERLDLLVENKSLATDDDLRGQLNNARVQSDQQAMHAFDQDSKINVVGVITSAGRYFRYHETYRSELDYNIRSHQGDNDEFRPKKLPLFPRDGAPSPESRPNTNPLFHTPVKSPQPSKPEHSQPSGSSGPPRKRQNVEMEIFGGHEPEARYTDEKSPPDTDPIDTSPLPHGFRPEVHAHMHAFEYQLQSDYAVEVGKHHKVFDIGCGFEKLQEIFGRIRDRLLMFDEKWETKVIQASEAAED</sequence>
<organism evidence="2 3">
    <name type="scientific">Hohenbuehelia grisea</name>
    <dbReference type="NCBI Taxonomy" id="104357"/>
    <lineage>
        <taxon>Eukaryota</taxon>
        <taxon>Fungi</taxon>
        <taxon>Dikarya</taxon>
        <taxon>Basidiomycota</taxon>
        <taxon>Agaricomycotina</taxon>
        <taxon>Agaricomycetes</taxon>
        <taxon>Agaricomycetidae</taxon>
        <taxon>Agaricales</taxon>
        <taxon>Pleurotineae</taxon>
        <taxon>Pleurotaceae</taxon>
        <taxon>Hohenbuehelia</taxon>
    </lineage>
</organism>
<gene>
    <name evidence="2" type="ORF">HGRIS_005410</name>
</gene>
<evidence type="ECO:0000313" key="3">
    <source>
        <dbReference type="Proteomes" id="UP001556367"/>
    </source>
</evidence>
<dbReference type="Proteomes" id="UP001556367">
    <property type="component" value="Unassembled WGS sequence"/>
</dbReference>
<proteinExistence type="predicted"/>
<name>A0ABR3JF36_9AGAR</name>
<protein>
    <submittedName>
        <fullName evidence="2">Uncharacterized protein</fullName>
    </submittedName>
</protein>
<feature type="compositionally biased region" description="Basic and acidic residues" evidence="1">
    <location>
        <begin position="280"/>
        <end position="295"/>
    </location>
</feature>
<evidence type="ECO:0000256" key="1">
    <source>
        <dbReference type="SAM" id="MobiDB-lite"/>
    </source>
</evidence>